<dbReference type="EMBL" id="BMQB01000002">
    <property type="protein sequence ID" value="GGJ84772.1"/>
    <property type="molecule type" value="Genomic_DNA"/>
</dbReference>
<evidence type="ECO:0000256" key="1">
    <source>
        <dbReference type="SAM" id="MobiDB-lite"/>
    </source>
</evidence>
<evidence type="ECO:0000313" key="3">
    <source>
        <dbReference type="Proteomes" id="UP000649739"/>
    </source>
</evidence>
<protein>
    <submittedName>
        <fullName evidence="2">Uncharacterized protein</fullName>
    </submittedName>
</protein>
<feature type="region of interest" description="Disordered" evidence="1">
    <location>
        <begin position="74"/>
        <end position="97"/>
    </location>
</feature>
<dbReference type="Proteomes" id="UP000649739">
    <property type="component" value="Unassembled WGS sequence"/>
</dbReference>
<comment type="caution">
    <text evidence="2">The sequence shown here is derived from an EMBL/GenBank/DDBJ whole genome shotgun (WGS) entry which is preliminary data.</text>
</comment>
<reference evidence="2" key="1">
    <citation type="journal article" date="2014" name="Int. J. Syst. Evol. Microbiol.">
        <title>Complete genome sequence of Corynebacterium casei LMG S-19264T (=DSM 44701T), isolated from a smear-ripened cheese.</title>
        <authorList>
            <consortium name="US DOE Joint Genome Institute (JGI-PGF)"/>
            <person name="Walter F."/>
            <person name="Albersmeier A."/>
            <person name="Kalinowski J."/>
            <person name="Ruckert C."/>
        </authorList>
    </citation>
    <scope>NUCLEOTIDE SEQUENCE</scope>
    <source>
        <strain evidence="2">JCM 3090</strain>
    </source>
</reference>
<gene>
    <name evidence="2" type="ORF">GCM10010123_13010</name>
</gene>
<keyword evidence="3" id="KW-1185">Reference proteome</keyword>
<name>A0A8J3B1Y6_9ACTN</name>
<organism evidence="2 3">
    <name type="scientific">Pilimelia anulata</name>
    <dbReference type="NCBI Taxonomy" id="53371"/>
    <lineage>
        <taxon>Bacteria</taxon>
        <taxon>Bacillati</taxon>
        <taxon>Actinomycetota</taxon>
        <taxon>Actinomycetes</taxon>
        <taxon>Micromonosporales</taxon>
        <taxon>Micromonosporaceae</taxon>
        <taxon>Pilimelia</taxon>
    </lineage>
</organism>
<reference evidence="2" key="2">
    <citation type="submission" date="2020-09" db="EMBL/GenBank/DDBJ databases">
        <authorList>
            <person name="Sun Q."/>
            <person name="Ohkuma M."/>
        </authorList>
    </citation>
    <scope>NUCLEOTIDE SEQUENCE</scope>
    <source>
        <strain evidence="2">JCM 3090</strain>
    </source>
</reference>
<proteinExistence type="predicted"/>
<dbReference type="AlphaFoldDB" id="A0A8J3B1Y6"/>
<accession>A0A8J3B1Y6</accession>
<sequence length="97" mass="11360">MEHLVAFVRSRYGVEAFLEPRTVMTETTVLLIAHDGEWTRRRVADPEAAGRFARKMNIPLYDVQLVGYPQRMRDFNARRKLRPDRPSPRPGTDRPRP</sequence>
<evidence type="ECO:0000313" key="2">
    <source>
        <dbReference type="EMBL" id="GGJ84772.1"/>
    </source>
</evidence>